<dbReference type="PATRIC" id="fig|67356.5.peg.4808"/>
<dbReference type="RefSeq" id="WP_030044740.1">
    <property type="nucleotide sequence ID" value="NZ_KL575652.1"/>
</dbReference>
<dbReference type="Gene3D" id="3.40.50.720">
    <property type="entry name" value="NAD(P)-binding Rossmann-like Domain"/>
    <property type="match status" value="1"/>
</dbReference>
<dbReference type="InterPro" id="IPR036291">
    <property type="entry name" value="NAD(P)-bd_dom_sf"/>
</dbReference>
<dbReference type="InterPro" id="IPR002347">
    <property type="entry name" value="SDR_fam"/>
</dbReference>
<evidence type="ECO:0000256" key="2">
    <source>
        <dbReference type="ARBA" id="ARBA00023002"/>
    </source>
</evidence>
<evidence type="ECO:0000256" key="1">
    <source>
        <dbReference type="ARBA" id="ARBA00006484"/>
    </source>
</evidence>
<protein>
    <submittedName>
        <fullName evidence="3">Short-chain dehydrogenase</fullName>
    </submittedName>
</protein>
<dbReference type="Proteomes" id="UP000037251">
    <property type="component" value="Unassembled WGS sequence"/>
</dbReference>
<evidence type="ECO:0000313" key="4">
    <source>
        <dbReference type="Proteomes" id="UP000037251"/>
    </source>
</evidence>
<dbReference type="OrthoDB" id="9785826at2"/>
<gene>
    <name evidence="3" type="ORF">ADK37_22575</name>
</gene>
<dbReference type="PRINTS" id="PR00081">
    <property type="entry name" value="GDHRDH"/>
</dbReference>
<dbReference type="EMBL" id="LGUS01000173">
    <property type="protein sequence ID" value="KOG33468.1"/>
    <property type="molecule type" value="Genomic_DNA"/>
</dbReference>
<proteinExistence type="inferred from homology"/>
<keyword evidence="2" id="KW-0560">Oxidoreductase</keyword>
<dbReference type="STRING" id="67356.AQJ84_08230"/>
<dbReference type="Pfam" id="PF00106">
    <property type="entry name" value="adh_short"/>
    <property type="match status" value="1"/>
</dbReference>
<name>A0A0L8L5I0_9ACTN</name>
<sequence>MALVLVTGASSGLGRNTADALADDGHDVVVHVRDPARLTEGDDPGRWKGVVVGDLADPDEIRGVARQAGEFGRFDAVIHNAGVLHSSDQFTVNTVAPYLLTALMDKPARLIYLSSSMHRTGSTDLRRPAAGTASYDDTKLWVTTLALAFASRWEGTSSHAVDPGWVPTRMGGAGASDDLAAGHRTQVWLATHHDVTPATGGYWYHQRTRTPHPASQNEEFQARLVRVLENHTGVPLD</sequence>
<dbReference type="GO" id="GO:0016491">
    <property type="term" value="F:oxidoreductase activity"/>
    <property type="evidence" value="ECO:0007669"/>
    <property type="project" value="UniProtKB-KW"/>
</dbReference>
<dbReference type="eggNOG" id="COG1028">
    <property type="taxonomic scope" value="Bacteria"/>
</dbReference>
<reference evidence="4" key="1">
    <citation type="submission" date="2015-07" db="EMBL/GenBank/DDBJ databases">
        <authorList>
            <person name="Ju K.-S."/>
            <person name="Doroghazi J.R."/>
            <person name="Metcalf W.W."/>
        </authorList>
    </citation>
    <scope>NUCLEOTIDE SEQUENCE [LARGE SCALE GENOMIC DNA]</scope>
    <source>
        <strain evidence="4">NRRL 2290</strain>
    </source>
</reference>
<organism evidence="3 4">
    <name type="scientific">Streptomyces resistomycificus</name>
    <dbReference type="NCBI Taxonomy" id="67356"/>
    <lineage>
        <taxon>Bacteria</taxon>
        <taxon>Bacillati</taxon>
        <taxon>Actinomycetota</taxon>
        <taxon>Actinomycetes</taxon>
        <taxon>Kitasatosporales</taxon>
        <taxon>Streptomycetaceae</taxon>
        <taxon>Streptomyces</taxon>
        <taxon>Streptomyces aurantiacus group</taxon>
    </lineage>
</organism>
<dbReference type="SUPFAM" id="SSF51735">
    <property type="entry name" value="NAD(P)-binding Rossmann-fold domains"/>
    <property type="match status" value="1"/>
</dbReference>
<accession>A0A0L8L5I0</accession>
<comment type="similarity">
    <text evidence="1">Belongs to the short-chain dehydrogenases/reductases (SDR) family.</text>
</comment>
<comment type="caution">
    <text evidence="3">The sequence shown here is derived from an EMBL/GenBank/DDBJ whole genome shotgun (WGS) entry which is preliminary data.</text>
</comment>
<dbReference type="AlphaFoldDB" id="A0A0L8L5I0"/>
<evidence type="ECO:0000313" key="3">
    <source>
        <dbReference type="EMBL" id="KOG33468.1"/>
    </source>
</evidence>
<dbReference type="PANTHER" id="PTHR24320">
    <property type="entry name" value="RETINOL DEHYDROGENASE"/>
    <property type="match status" value="1"/>
</dbReference>
<keyword evidence="4" id="KW-1185">Reference proteome</keyword>
<dbReference type="PANTHER" id="PTHR24320:SF274">
    <property type="entry name" value="CHAIN DEHYDROGENASE, PUTATIVE (AFU_ORTHOLOGUE AFUA_4G00440)-RELATED"/>
    <property type="match status" value="1"/>
</dbReference>